<evidence type="ECO:0000259" key="1">
    <source>
        <dbReference type="Pfam" id="PF06791"/>
    </source>
</evidence>
<reference evidence="2 3" key="1">
    <citation type="submission" date="2015-03" db="EMBL/GenBank/DDBJ databases">
        <title>Genome sequencing of Methylobacterium aquaticum DSM16371 type strain.</title>
        <authorList>
            <person name="Chaudhry V."/>
            <person name="Patil P.B."/>
        </authorList>
    </citation>
    <scope>NUCLEOTIDE SEQUENCE [LARGE SCALE GENOMIC DNA]</scope>
    <source>
        <strain evidence="2 3">DSM 16371</strain>
    </source>
</reference>
<proteinExistence type="predicted"/>
<dbReference type="Pfam" id="PF06791">
    <property type="entry name" value="TMP_2"/>
    <property type="match status" value="1"/>
</dbReference>
<sequence length="820" mass="86302">MGRFIAKGGEATKGLNENAAAAAKAQQAYGAAGAAIEQIIRAHVQSEAALGRWNKTAVEAAAASQLAAHQVQNLRAQFIDVGVSLQGGMNPLTVLMQQGPQIAQVFGPGVGVRGILGGVVTEVQRLVPLSLGIAAGVVGGIGAIGKAYLEFDASQKAVAVGLTGLGRQSGIAAEEFEKIGRASTLATDSATRYATAFASTGNATRETLATALSSTRDFATTFGTNFDEAAKIQQEFFTDGSAAYDKYAARLGTYSATTSRLLQDMQKQGRGGDVVRMALDEINPRLAKYNDLASYGSKATNFLSDQWSNFWSNVNRGAGVAMGDPRLNVTPQQSATAALEGELARLRNDQERAATVVVAQSRANRLLEVNPVERQVRQSQTEAGLGQGDKYQSIDERFAGVFGTASRPDLGSYRKELDQRPNTPYFNNQTLKDVAERAERTMIATPDELRAQVRRGVTQSNDITQARALNDVSEQSTRTQQAQAQALGKSAGEAERLTTRANLLNRATADGIPLNDANRRRIDEVSAAIGRQQQAYVEAAASREVLFQRLQLSRTPQEQIVSAQVRQVYGDNADSPGARALAEQIRLNSSIRDTQAAWSSLAQMGSGLIDPLLDSTRSWSSAVADLARNFGRAALQAALFGQGPFAALAGTQGAGAGPGGLLGMALGPIGAGGKNGGSGFLGFLGLGGDASNGLVTGDAADWFANGGVMTNKGALPLNRYAMGGVANSPQVAIFGEGRGPEAYVPLPDGRSIPVSMKGTAANQNALASMTDARSYSFDLRGSTLTEAQVQVALTRAIAANNQERDRTQFERSEAFRRMAG</sequence>
<evidence type="ECO:0000313" key="2">
    <source>
        <dbReference type="EMBL" id="KMO33872.1"/>
    </source>
</evidence>
<comment type="caution">
    <text evidence="2">The sequence shown here is derived from an EMBL/GenBank/DDBJ whole genome shotgun (WGS) entry which is preliminary data.</text>
</comment>
<accession>A0A0J6SJP6</accession>
<name>A0A0J6SJP6_9HYPH</name>
<evidence type="ECO:0000313" key="3">
    <source>
        <dbReference type="Proteomes" id="UP000035929"/>
    </source>
</evidence>
<organism evidence="2 3">
    <name type="scientific">Methylobacterium aquaticum</name>
    <dbReference type="NCBI Taxonomy" id="270351"/>
    <lineage>
        <taxon>Bacteria</taxon>
        <taxon>Pseudomonadati</taxon>
        <taxon>Pseudomonadota</taxon>
        <taxon>Alphaproteobacteria</taxon>
        <taxon>Hyphomicrobiales</taxon>
        <taxon>Methylobacteriaceae</taxon>
        <taxon>Methylobacterium</taxon>
    </lineage>
</organism>
<feature type="domain" description="Bacteriophage tail tape measure N-terminal" evidence="1">
    <location>
        <begin position="58"/>
        <end position="257"/>
    </location>
</feature>
<gene>
    <name evidence="2" type="ORF">VP06_15570</name>
</gene>
<protein>
    <recommendedName>
        <fullName evidence="1">Bacteriophage tail tape measure N-terminal domain-containing protein</fullName>
    </recommendedName>
</protein>
<dbReference type="PATRIC" id="fig|270351.6.peg.563"/>
<dbReference type="Proteomes" id="UP000035929">
    <property type="component" value="Unassembled WGS sequence"/>
</dbReference>
<dbReference type="EMBL" id="LABX01000113">
    <property type="protein sequence ID" value="KMO33872.1"/>
    <property type="molecule type" value="Genomic_DNA"/>
</dbReference>
<dbReference type="AlphaFoldDB" id="A0A0J6SJP6"/>
<dbReference type="InterPro" id="IPR009628">
    <property type="entry name" value="Phage_tape_measure_N"/>
</dbReference>